<dbReference type="Proteomes" id="UP000191144">
    <property type="component" value="Chromosome F"/>
</dbReference>
<proteinExistence type="inferred from homology"/>
<evidence type="ECO:0000256" key="2">
    <source>
        <dbReference type="ARBA" id="ARBA00023157"/>
    </source>
</evidence>
<dbReference type="Pfam" id="PF08583">
    <property type="entry name" value="Cmc1"/>
    <property type="match status" value="1"/>
</dbReference>
<organism evidence="4 5">
    <name type="scientific">Lachancea meyersii CBS 8951</name>
    <dbReference type="NCBI Taxonomy" id="1266667"/>
    <lineage>
        <taxon>Eukaryota</taxon>
        <taxon>Fungi</taxon>
        <taxon>Dikarya</taxon>
        <taxon>Ascomycota</taxon>
        <taxon>Saccharomycotina</taxon>
        <taxon>Saccharomycetes</taxon>
        <taxon>Saccharomycetales</taxon>
        <taxon>Saccharomycetaceae</taxon>
        <taxon>Lachancea</taxon>
    </lineage>
</organism>
<gene>
    <name evidence="4" type="ORF">LAME_0F10836G</name>
</gene>
<dbReference type="GO" id="GO:0005743">
    <property type="term" value="C:mitochondrial inner membrane"/>
    <property type="evidence" value="ECO:0007669"/>
    <property type="project" value="UniProtKB-SubCell"/>
</dbReference>
<sequence>MFGITTSTIKEGQLIASRTPKPTMHPQLEAQRFHSCIDLIEALDKCHQAEYYKRALGLCNHEKEALSKCLHQARYEVGKAAILQNREKQKKMDAKWKQIREEEYGEDAILQRIIREQLAKKQKETAEKSKN</sequence>
<keyword evidence="2" id="KW-1015">Disulfide bond</keyword>
<evidence type="ECO:0000313" key="5">
    <source>
        <dbReference type="Proteomes" id="UP000191144"/>
    </source>
</evidence>
<protein>
    <recommendedName>
        <fullName evidence="3">COX assembly mitochondrial protein</fullName>
    </recommendedName>
</protein>
<comment type="subcellular location">
    <subcellularLocation>
        <location evidence="3">Mitochondrion inner membrane</location>
    </subcellularLocation>
</comment>
<dbReference type="OrthoDB" id="532630at2759"/>
<dbReference type="AlphaFoldDB" id="A0A1G4JVR4"/>
<dbReference type="InterPro" id="IPR013892">
    <property type="entry name" value="Cyt_c_biogenesis_Cmc1-like"/>
</dbReference>
<keyword evidence="3" id="KW-0472">Membrane</keyword>
<comment type="similarity">
    <text evidence="1 3">Belongs to the CMC family.</text>
</comment>
<evidence type="ECO:0000256" key="1">
    <source>
        <dbReference type="ARBA" id="ARBA00007347"/>
    </source>
</evidence>
<comment type="function">
    <text evidence="3">Required for mitochondrial cytochrome c oxidase (COX) assembly and respiration.</text>
</comment>
<reference evidence="5" key="1">
    <citation type="submission" date="2016-03" db="EMBL/GenBank/DDBJ databases">
        <authorList>
            <person name="Devillers Hugo."/>
        </authorList>
    </citation>
    <scope>NUCLEOTIDE SEQUENCE [LARGE SCALE GENOMIC DNA]</scope>
</reference>
<keyword evidence="3" id="KW-0496">Mitochondrion</keyword>
<keyword evidence="3" id="KW-0143">Chaperone</keyword>
<evidence type="ECO:0000256" key="3">
    <source>
        <dbReference type="RuleBase" id="RU364104"/>
    </source>
</evidence>
<name>A0A1G4JVR4_9SACH</name>
<keyword evidence="5" id="KW-1185">Reference proteome</keyword>
<dbReference type="PROSITE" id="PS51808">
    <property type="entry name" value="CHCH"/>
    <property type="match status" value="1"/>
</dbReference>
<keyword evidence="3" id="KW-0999">Mitochondrion inner membrane</keyword>
<accession>A0A1G4JVR4</accession>
<evidence type="ECO:0000313" key="4">
    <source>
        <dbReference type="EMBL" id="SCU95127.1"/>
    </source>
</evidence>
<dbReference type="EMBL" id="LT598477">
    <property type="protein sequence ID" value="SCU95127.1"/>
    <property type="molecule type" value="Genomic_DNA"/>
</dbReference>